<organism evidence="1 2">
    <name type="scientific">Dendrosporobacter quercicolus</name>
    <dbReference type="NCBI Taxonomy" id="146817"/>
    <lineage>
        <taxon>Bacteria</taxon>
        <taxon>Bacillati</taxon>
        <taxon>Bacillota</taxon>
        <taxon>Negativicutes</taxon>
        <taxon>Selenomonadales</taxon>
        <taxon>Sporomusaceae</taxon>
        <taxon>Dendrosporobacter</taxon>
    </lineage>
</organism>
<evidence type="ECO:0000313" key="1">
    <source>
        <dbReference type="EMBL" id="SDM61946.1"/>
    </source>
</evidence>
<dbReference type="Pfam" id="PF11136">
    <property type="entry name" value="DUF2889"/>
    <property type="match status" value="1"/>
</dbReference>
<keyword evidence="2" id="KW-1185">Reference proteome</keyword>
<evidence type="ECO:0008006" key="3">
    <source>
        <dbReference type="Google" id="ProtNLM"/>
    </source>
</evidence>
<accession>A0A1G9UQ05</accession>
<reference evidence="1 2" key="1">
    <citation type="submission" date="2016-10" db="EMBL/GenBank/DDBJ databases">
        <authorList>
            <person name="de Groot N.N."/>
        </authorList>
    </citation>
    <scope>NUCLEOTIDE SEQUENCE [LARGE SCALE GENOMIC DNA]</scope>
    <source>
        <strain evidence="1 2">DSM 1736</strain>
    </source>
</reference>
<sequence length="273" mass="30478">MQTRFQSHFSTIVKANESNIWADSYYLSTQHEAAGHIRARTADFIIEAAGWNVYRSCGVNETGQASVSQLAGQEAYFNIGPALSNAFGEKENFQKELVAECVRGIIQAETYVYQARGFESPESYDREWKKFYANSCRYYSNLDRVSTEWHEHVGKQARKSFLFQRNKTVSISFDSGKLLITGSFSDSFHQLAVNVTLADGVIANCTGNLLRAPDNVCFESKTYLTEIIGLKMSELNKKAIAKALGGSQGCIHLIDIFSEMVRSFGFFTAIAGE</sequence>
<dbReference type="EMBL" id="FNHB01000006">
    <property type="protein sequence ID" value="SDM61946.1"/>
    <property type="molecule type" value="Genomic_DNA"/>
</dbReference>
<name>A0A1G9UQ05_9FIRM</name>
<protein>
    <recommendedName>
        <fullName evidence="3">DUF2889 domain-containing protein</fullName>
    </recommendedName>
</protein>
<evidence type="ECO:0000313" key="2">
    <source>
        <dbReference type="Proteomes" id="UP000214880"/>
    </source>
</evidence>
<proteinExistence type="predicted"/>
<dbReference type="InterPro" id="IPR021312">
    <property type="entry name" value="DUF2889"/>
</dbReference>
<dbReference type="AlphaFoldDB" id="A0A1G9UQ05"/>
<dbReference type="Proteomes" id="UP000214880">
    <property type="component" value="Unassembled WGS sequence"/>
</dbReference>
<gene>
    <name evidence="1" type="ORF">SAMN04488502_10621</name>
</gene>
<dbReference type="RefSeq" id="WP_173812757.1">
    <property type="nucleotide sequence ID" value="NZ_FNHB01000006.1"/>
</dbReference>